<evidence type="ECO:0000259" key="2">
    <source>
        <dbReference type="Pfam" id="PF13478"/>
    </source>
</evidence>
<feature type="domain" description="XdhC Rossmann" evidence="2">
    <location>
        <begin position="207"/>
        <end position="350"/>
    </location>
</feature>
<evidence type="ECO:0000313" key="3">
    <source>
        <dbReference type="EMBL" id="WNC12263.1"/>
    </source>
</evidence>
<feature type="domain" description="XdhC- CoxI" evidence="1">
    <location>
        <begin position="15"/>
        <end position="80"/>
    </location>
</feature>
<protein>
    <submittedName>
        <fullName evidence="3">XdhC family protein</fullName>
    </submittedName>
</protein>
<dbReference type="RefSeq" id="WP_310763535.1">
    <property type="nucleotide sequence ID" value="NZ_CP134050.1"/>
</dbReference>
<evidence type="ECO:0000313" key="4">
    <source>
        <dbReference type="Proteomes" id="UP001256827"/>
    </source>
</evidence>
<dbReference type="PANTHER" id="PTHR30388">
    <property type="entry name" value="ALDEHYDE OXIDOREDUCTASE MOLYBDENUM COFACTOR ASSEMBLY PROTEIN"/>
    <property type="match status" value="1"/>
</dbReference>
<proteinExistence type="predicted"/>
<reference evidence="3 4" key="1">
    <citation type="submission" date="2023-09" db="EMBL/GenBank/DDBJ databases">
        <title>Complete Genome and Methylome dissection of Bacillus brevis NEB573 original source of BbsI restriction endonuclease.</title>
        <authorList>
            <person name="Fomenkov A."/>
            <person name="Roberts R.D."/>
        </authorList>
    </citation>
    <scope>NUCLEOTIDE SEQUENCE [LARGE SCALE GENOMIC DNA]</scope>
    <source>
        <strain evidence="3 4">NEB573</strain>
    </source>
</reference>
<gene>
    <name evidence="3" type="ORF">RGB73_16100</name>
</gene>
<evidence type="ECO:0000259" key="1">
    <source>
        <dbReference type="Pfam" id="PF02625"/>
    </source>
</evidence>
<organism evidence="3 4">
    <name type="scientific">Brevibacillus brevis</name>
    <name type="common">Bacillus brevis</name>
    <dbReference type="NCBI Taxonomy" id="1393"/>
    <lineage>
        <taxon>Bacteria</taxon>
        <taxon>Bacillati</taxon>
        <taxon>Bacillota</taxon>
        <taxon>Bacilli</taxon>
        <taxon>Bacillales</taxon>
        <taxon>Paenibacillaceae</taxon>
        <taxon>Brevibacillus</taxon>
    </lineage>
</organism>
<dbReference type="EMBL" id="CP134050">
    <property type="protein sequence ID" value="WNC12263.1"/>
    <property type="molecule type" value="Genomic_DNA"/>
</dbReference>
<dbReference type="Proteomes" id="UP001256827">
    <property type="component" value="Chromosome"/>
</dbReference>
<dbReference type="Pfam" id="PF02625">
    <property type="entry name" value="XdhC_CoxI"/>
    <property type="match status" value="1"/>
</dbReference>
<dbReference type="PANTHER" id="PTHR30388:SF6">
    <property type="entry name" value="XANTHINE DEHYDROGENASE SUBUNIT A-RELATED"/>
    <property type="match status" value="1"/>
</dbReference>
<sequence>MRENVDVLRAIEEARREGKKGALATVIRVRGSAYRREGAKMYVEESGRFTGLISGGCLERDVAETARTVIEQGQPVIKRYELDEDLVWGLGLGCPGTVEILIEPVSNETHPAFALWTEDVLRGRAGALCTVMNQDSDALSLERRLWIPETGSAAGSLGDVGLNRMAAEWTRTLLRKQHPRPVRQSFTLADGTTADVFIDIAVPEPTVMIFGAGHDAMPVARLSQSLGYSTVVIDPRESYNTEERFPGAARLLVTPAGYAEKVAVTHRSYLIIMNHHLERDKEALRFAISSKAPYIGLLGPLSRRNRLLELLVNEGCVFAKSQMDRLFSPIGLDIGADSADEIAVSILAEIVALRSGHGGGPLRNKDRIHLAAVRSG</sequence>
<name>A0ABY9SWQ8_BREBE</name>
<dbReference type="InterPro" id="IPR003777">
    <property type="entry name" value="XdhC_CoxI"/>
</dbReference>
<keyword evidence="4" id="KW-1185">Reference proteome</keyword>
<accession>A0ABY9SWQ8</accession>
<dbReference type="Pfam" id="PF13478">
    <property type="entry name" value="XdhC_C"/>
    <property type="match status" value="1"/>
</dbReference>
<dbReference type="InterPro" id="IPR052698">
    <property type="entry name" value="MoCofactor_Util/Proc"/>
</dbReference>
<dbReference type="Gene3D" id="3.40.50.720">
    <property type="entry name" value="NAD(P)-binding Rossmann-like Domain"/>
    <property type="match status" value="1"/>
</dbReference>
<dbReference type="InterPro" id="IPR027051">
    <property type="entry name" value="XdhC_Rossmann_dom"/>
</dbReference>